<dbReference type="Gene3D" id="2.30.30.280">
    <property type="entry name" value="Adenine nucleotide alpha hydrolases-like domains"/>
    <property type="match status" value="1"/>
</dbReference>
<keyword evidence="4 9" id="KW-0547">Nucleotide-binding</keyword>
<comment type="caution">
    <text evidence="9">Lacks conserved residue(s) required for the propagation of feature annotation.</text>
</comment>
<keyword evidence="7" id="KW-1015">Disulfide bond</keyword>
<keyword evidence="5 9" id="KW-0067">ATP-binding</keyword>
<dbReference type="InterPro" id="IPR004506">
    <property type="entry name" value="MnmA-like"/>
</dbReference>
<evidence type="ECO:0000313" key="13">
    <source>
        <dbReference type="Proteomes" id="UP000319296"/>
    </source>
</evidence>
<dbReference type="GO" id="GO:0002143">
    <property type="term" value="P:tRNA wobble position uridine thiolation"/>
    <property type="evidence" value="ECO:0007669"/>
    <property type="project" value="TreeGrafter"/>
</dbReference>
<comment type="caution">
    <text evidence="12">The sequence shown here is derived from an EMBL/GenBank/DDBJ whole genome shotgun (WGS) entry which is preliminary data.</text>
</comment>
<protein>
    <recommendedName>
        <fullName evidence="9">tRNA-specific 2-thiouridylase MnmA</fullName>
        <ecNumber evidence="9">2.8.1.13</ecNumber>
    </recommendedName>
</protein>
<evidence type="ECO:0000256" key="3">
    <source>
        <dbReference type="ARBA" id="ARBA00022694"/>
    </source>
</evidence>
<dbReference type="GO" id="GO:0103016">
    <property type="term" value="F:tRNA-uridine 2-sulfurtransferase activity"/>
    <property type="evidence" value="ECO:0007669"/>
    <property type="project" value="UniProtKB-EC"/>
</dbReference>
<comment type="subcellular location">
    <subcellularLocation>
        <location evidence="9">Cytoplasm</location>
    </subcellularLocation>
</comment>
<reference evidence="12 13" key="1">
    <citation type="journal article" date="2019" name="ISME J.">
        <title>Insights into ecological role of a new deltaproteobacterial order Candidatus Acidulodesulfobacterales by metagenomics and metatranscriptomics.</title>
        <authorList>
            <person name="Tan S."/>
            <person name="Liu J."/>
            <person name="Fang Y."/>
            <person name="Hedlund B.P."/>
            <person name="Lian Z.H."/>
            <person name="Huang L.Y."/>
            <person name="Li J.T."/>
            <person name="Huang L.N."/>
            <person name="Li W.J."/>
            <person name="Jiang H.C."/>
            <person name="Dong H.L."/>
            <person name="Shu W.S."/>
        </authorList>
    </citation>
    <scope>NUCLEOTIDE SEQUENCE [LARGE SCALE GENOMIC DNA]</scope>
    <source>
        <strain evidence="12">AP1</strain>
    </source>
</reference>
<evidence type="ECO:0000313" key="12">
    <source>
        <dbReference type="EMBL" id="RZD17958.1"/>
    </source>
</evidence>
<keyword evidence="9" id="KW-0963">Cytoplasm</keyword>
<feature type="binding site" evidence="9">
    <location>
        <position position="137"/>
    </location>
    <ligand>
        <name>ATP</name>
        <dbReference type="ChEBI" id="CHEBI:30616"/>
    </ligand>
</feature>
<name>A0A519BKZ8_9DELT</name>
<comment type="function">
    <text evidence="9">Catalyzes the 2-thiolation of uridine at the wobble position (U34) of tRNA, leading to the formation of s(2)U34.</text>
</comment>
<evidence type="ECO:0000259" key="10">
    <source>
        <dbReference type="Pfam" id="PF20258"/>
    </source>
</evidence>
<evidence type="ECO:0000256" key="1">
    <source>
        <dbReference type="ARBA" id="ARBA00022555"/>
    </source>
</evidence>
<dbReference type="InterPro" id="IPR014729">
    <property type="entry name" value="Rossmann-like_a/b/a_fold"/>
</dbReference>
<feature type="binding site" evidence="9">
    <location>
        <begin position="14"/>
        <end position="21"/>
    </location>
    <ligand>
        <name>ATP</name>
        <dbReference type="ChEBI" id="CHEBI:30616"/>
    </ligand>
</feature>
<feature type="active site" description="Nucleophile" evidence="9">
    <location>
        <position position="113"/>
    </location>
</feature>
<feature type="active site" description="Cysteine persulfide intermediate" evidence="9">
    <location>
        <position position="211"/>
    </location>
</feature>
<dbReference type="Proteomes" id="UP000319296">
    <property type="component" value="Unassembled WGS sequence"/>
</dbReference>
<evidence type="ECO:0000256" key="5">
    <source>
        <dbReference type="ARBA" id="ARBA00022840"/>
    </source>
</evidence>
<dbReference type="FunFam" id="2.30.30.280:FF:000001">
    <property type="entry name" value="tRNA-specific 2-thiouridylase MnmA"/>
    <property type="match status" value="1"/>
</dbReference>
<gene>
    <name evidence="9" type="primary">mnmA</name>
    <name evidence="12" type="ORF">EVG15_08305</name>
</gene>
<dbReference type="PANTHER" id="PTHR11933">
    <property type="entry name" value="TRNA 5-METHYLAMINOMETHYL-2-THIOURIDYLATE -METHYLTRANSFERASE"/>
    <property type="match status" value="1"/>
</dbReference>
<dbReference type="InterPro" id="IPR023382">
    <property type="entry name" value="MnmA-like_central_sf"/>
</dbReference>
<dbReference type="PANTHER" id="PTHR11933:SF5">
    <property type="entry name" value="MITOCHONDRIAL TRNA-SPECIFIC 2-THIOURIDYLASE 1"/>
    <property type="match status" value="1"/>
</dbReference>
<keyword evidence="1 9" id="KW-0820">tRNA-binding</keyword>
<dbReference type="Pfam" id="PF03054">
    <property type="entry name" value="tRNA_Me_trans"/>
    <property type="match status" value="1"/>
</dbReference>
<accession>A0A519BKZ8</accession>
<dbReference type="InterPro" id="IPR046884">
    <property type="entry name" value="MnmA-like_central"/>
</dbReference>
<feature type="domain" description="tRNA-specific 2-thiouridylase MnmA-like C-terminal" evidence="10">
    <location>
        <begin position="360"/>
        <end position="452"/>
    </location>
</feature>
<dbReference type="SUPFAM" id="SSF52402">
    <property type="entry name" value="Adenine nucleotide alpha hydrolases-like"/>
    <property type="match status" value="1"/>
</dbReference>
<comment type="catalytic activity">
    <reaction evidence="8 9">
        <text>S-sulfanyl-L-cysteinyl-[protein] + uridine(34) in tRNA + AH2 + ATP = 2-thiouridine(34) in tRNA + L-cysteinyl-[protein] + A + AMP + diphosphate + H(+)</text>
        <dbReference type="Rhea" id="RHEA:47032"/>
        <dbReference type="Rhea" id="RHEA-COMP:10131"/>
        <dbReference type="Rhea" id="RHEA-COMP:11726"/>
        <dbReference type="Rhea" id="RHEA-COMP:11727"/>
        <dbReference type="Rhea" id="RHEA-COMP:11728"/>
        <dbReference type="ChEBI" id="CHEBI:13193"/>
        <dbReference type="ChEBI" id="CHEBI:15378"/>
        <dbReference type="ChEBI" id="CHEBI:17499"/>
        <dbReference type="ChEBI" id="CHEBI:29950"/>
        <dbReference type="ChEBI" id="CHEBI:30616"/>
        <dbReference type="ChEBI" id="CHEBI:33019"/>
        <dbReference type="ChEBI" id="CHEBI:61963"/>
        <dbReference type="ChEBI" id="CHEBI:65315"/>
        <dbReference type="ChEBI" id="CHEBI:87170"/>
        <dbReference type="ChEBI" id="CHEBI:456215"/>
        <dbReference type="EC" id="2.8.1.13"/>
    </reaction>
</comment>
<evidence type="ECO:0000256" key="4">
    <source>
        <dbReference type="ARBA" id="ARBA00022741"/>
    </source>
</evidence>
<keyword evidence="3 9" id="KW-0819">tRNA processing</keyword>
<keyword evidence="2 9" id="KW-0808">Transferase</keyword>
<dbReference type="AlphaFoldDB" id="A0A519BKZ8"/>
<keyword evidence="6 9" id="KW-0694">RNA-binding</keyword>
<dbReference type="Gene3D" id="2.40.30.10">
    <property type="entry name" value="Translation factors"/>
    <property type="match status" value="1"/>
</dbReference>
<comment type="similarity">
    <text evidence="9">Belongs to the MnmA/TRMU family.</text>
</comment>
<feature type="site" description="Interaction with tRNA" evidence="9">
    <location>
        <position position="436"/>
    </location>
</feature>
<dbReference type="Gene3D" id="3.40.50.620">
    <property type="entry name" value="HUPs"/>
    <property type="match status" value="1"/>
</dbReference>
<proteinExistence type="inferred from homology"/>
<feature type="binding site" evidence="9">
    <location>
        <position position="40"/>
    </location>
    <ligand>
        <name>ATP</name>
        <dbReference type="ChEBI" id="CHEBI:30616"/>
    </ligand>
</feature>
<evidence type="ECO:0000256" key="8">
    <source>
        <dbReference type="ARBA" id="ARBA00051542"/>
    </source>
</evidence>
<dbReference type="EMBL" id="SGBB01000017">
    <property type="protein sequence ID" value="RZD17958.1"/>
    <property type="molecule type" value="Genomic_DNA"/>
</dbReference>
<dbReference type="Pfam" id="PF20258">
    <property type="entry name" value="tRNA_Me_trans_C"/>
    <property type="match status" value="1"/>
</dbReference>
<feature type="domain" description="tRNA-specific 2-thiouridylase MnmA-like central" evidence="11">
    <location>
        <begin position="301"/>
        <end position="352"/>
    </location>
</feature>
<feature type="region of interest" description="Interaction with tRNA" evidence="9">
    <location>
        <begin position="160"/>
        <end position="162"/>
    </location>
</feature>
<organism evidence="12 13">
    <name type="scientific">Candidatus Acididesulfobacter diazotrophicus</name>
    <dbReference type="NCBI Taxonomy" id="2597226"/>
    <lineage>
        <taxon>Bacteria</taxon>
        <taxon>Deltaproteobacteria</taxon>
        <taxon>Candidatus Acidulodesulfobacterales</taxon>
        <taxon>Candidatus Acididesulfobacter</taxon>
    </lineage>
</organism>
<dbReference type="GO" id="GO:0005524">
    <property type="term" value="F:ATP binding"/>
    <property type="evidence" value="ECO:0007669"/>
    <property type="project" value="UniProtKB-KW"/>
</dbReference>
<dbReference type="CDD" id="cd01998">
    <property type="entry name" value="MnmA_TRMU-like"/>
    <property type="match status" value="1"/>
</dbReference>
<dbReference type="Pfam" id="PF20259">
    <property type="entry name" value="tRNA_Me_trans_M"/>
    <property type="match status" value="1"/>
</dbReference>
<dbReference type="InterPro" id="IPR046885">
    <property type="entry name" value="MnmA-like_C"/>
</dbReference>
<evidence type="ECO:0000256" key="9">
    <source>
        <dbReference type="HAMAP-Rule" id="MF_00144"/>
    </source>
</evidence>
<sequence>MSFIKINKKTVAVAMSGGVDSSVSAIILKKRGFNVLGLSMRLIGDLHNKGLNEELIEKSCCSISDIIDAKRVCVRLGIPHFVINLEDEFQENVIDKFTQEYLEGKTPNPCILCNKILKFDILLKRAAQLGADYLATGHYARITKKLKGGFNLIKAKDPSKDQSYVLYNLNQESLSRLIFPVGNLYKTDIRKIALENGFNEISKKKDSVEICFIPDGNYHKFILNQLQAGGNNNTDKCDNESCSDKFLNLEKDTDNNYSSSKIINDAYNNNNIRNNNIYNNPKNNNSNNSKNKVLITENHYNGHIKNMAGEIIGKHNGIFQYTVGQRKRLGVASAQPLYVVKIDPSTKDIFVGTINDCYSNELYINDFNFIDIKYKNKLSEPELTAKIRYSSLNYKCSAEIINNEISDTINGDKKSNHIIKVKVKFKEPVKFITPGQSAVLYSGLKVIGGGIIEI</sequence>
<feature type="region of interest" description="Interaction with tRNA" evidence="9">
    <location>
        <begin position="388"/>
        <end position="389"/>
    </location>
</feature>
<dbReference type="FunFam" id="3.40.50.620:FF:000115">
    <property type="entry name" value="tRNA-specific 2-thiouridylase MnmA"/>
    <property type="match status" value="1"/>
</dbReference>
<dbReference type="GO" id="GO:0005737">
    <property type="term" value="C:cytoplasm"/>
    <property type="evidence" value="ECO:0007669"/>
    <property type="project" value="UniProtKB-SubCell"/>
</dbReference>
<dbReference type="EC" id="2.8.1.13" evidence="9"/>
<dbReference type="GO" id="GO:0000049">
    <property type="term" value="F:tRNA binding"/>
    <property type="evidence" value="ECO:0007669"/>
    <property type="project" value="UniProtKB-KW"/>
</dbReference>
<evidence type="ECO:0000256" key="2">
    <source>
        <dbReference type="ARBA" id="ARBA00022679"/>
    </source>
</evidence>
<evidence type="ECO:0000256" key="7">
    <source>
        <dbReference type="ARBA" id="ARBA00023157"/>
    </source>
</evidence>
<evidence type="ECO:0000256" key="6">
    <source>
        <dbReference type="ARBA" id="ARBA00022884"/>
    </source>
</evidence>
<evidence type="ECO:0000259" key="11">
    <source>
        <dbReference type="Pfam" id="PF20259"/>
    </source>
</evidence>
<feature type="site" description="Interaction with tRNA" evidence="9">
    <location>
        <position position="138"/>
    </location>
</feature>
<dbReference type="HAMAP" id="MF_00144">
    <property type="entry name" value="tRNA_thiouridyl_MnmA"/>
    <property type="match status" value="1"/>
</dbReference>